<feature type="domain" description="Dystroglycan-type cadherin-like" evidence="8">
    <location>
        <begin position="352"/>
        <end position="450"/>
    </location>
</feature>
<keyword evidence="2 6" id="KW-0812">Transmembrane</keyword>
<evidence type="ECO:0000256" key="4">
    <source>
        <dbReference type="ARBA" id="ARBA00023136"/>
    </source>
</evidence>
<keyword evidence="7" id="KW-0732">Signal</keyword>
<feature type="transmembrane region" description="Helical" evidence="6">
    <location>
        <begin position="506"/>
        <end position="530"/>
    </location>
</feature>
<dbReference type="InterPro" id="IPR015919">
    <property type="entry name" value="Cadherin-like_sf"/>
</dbReference>
<feature type="compositionally biased region" description="Polar residues" evidence="5">
    <location>
        <begin position="598"/>
        <end position="617"/>
    </location>
</feature>
<protein>
    <submittedName>
        <fullName evidence="9">Similar to Saccharomyces cerevisiae YIL140W AXL2 Integral plasma membrane protein required for axial budding in haploid cells, localizes to the incipient bud site and bud neck</fullName>
    </submittedName>
</protein>
<feature type="signal peptide" evidence="7">
    <location>
        <begin position="1"/>
        <end position="27"/>
    </location>
</feature>
<reference evidence="9 10" key="1">
    <citation type="submission" date="2017-04" db="EMBL/GenBank/DDBJ databases">
        <authorList>
            <person name="Afonso C.L."/>
            <person name="Miller P.J."/>
            <person name="Scott M.A."/>
            <person name="Spackman E."/>
            <person name="Goraichik I."/>
            <person name="Dimitrov K.M."/>
            <person name="Suarez D.L."/>
            <person name="Swayne D.E."/>
        </authorList>
    </citation>
    <scope>NUCLEOTIDE SEQUENCE [LARGE SCALE GENOMIC DNA]</scope>
</reference>
<keyword evidence="10" id="KW-1185">Reference proteome</keyword>
<feature type="domain" description="Dystroglycan-type cadherin-like" evidence="8">
    <location>
        <begin position="152"/>
        <end position="257"/>
    </location>
</feature>
<keyword evidence="4 6" id="KW-0472">Membrane</keyword>
<feature type="compositionally biased region" description="Basic and acidic residues" evidence="5">
    <location>
        <begin position="536"/>
        <end position="549"/>
    </location>
</feature>
<dbReference type="GO" id="GO:0005509">
    <property type="term" value="F:calcium ion binding"/>
    <property type="evidence" value="ECO:0007669"/>
    <property type="project" value="InterPro"/>
</dbReference>
<feature type="region of interest" description="Disordered" evidence="5">
    <location>
        <begin position="536"/>
        <end position="634"/>
    </location>
</feature>
<evidence type="ECO:0000313" key="10">
    <source>
        <dbReference type="Proteomes" id="UP000196158"/>
    </source>
</evidence>
<organism evidence="9 10">
    <name type="scientific">Maudiozyma saulgeensis</name>
    <dbReference type="NCBI Taxonomy" id="1789683"/>
    <lineage>
        <taxon>Eukaryota</taxon>
        <taxon>Fungi</taxon>
        <taxon>Dikarya</taxon>
        <taxon>Ascomycota</taxon>
        <taxon>Saccharomycotina</taxon>
        <taxon>Saccharomycetes</taxon>
        <taxon>Saccharomycetales</taxon>
        <taxon>Saccharomycetaceae</taxon>
        <taxon>Maudiozyma</taxon>
    </lineage>
</organism>
<feature type="compositionally biased region" description="Polar residues" evidence="5">
    <location>
        <begin position="737"/>
        <end position="756"/>
    </location>
</feature>
<evidence type="ECO:0000256" key="3">
    <source>
        <dbReference type="ARBA" id="ARBA00022989"/>
    </source>
</evidence>
<comment type="subcellular location">
    <subcellularLocation>
        <location evidence="1">Membrane</location>
        <topology evidence="1">Single-pass membrane protein</topology>
    </subcellularLocation>
</comment>
<dbReference type="SUPFAM" id="SSF49313">
    <property type="entry name" value="Cadherin-like"/>
    <property type="match status" value="3"/>
</dbReference>
<evidence type="ECO:0000256" key="6">
    <source>
        <dbReference type="SAM" id="Phobius"/>
    </source>
</evidence>
<evidence type="ECO:0000256" key="5">
    <source>
        <dbReference type="SAM" id="MobiDB-lite"/>
    </source>
</evidence>
<sequence length="809" mass="88919">MMSLTTTSAYIVVWLLFQQWFISVVHCTPYEAYPVSKQLPPVARVDESFSFVISNDTYKSNVDKTTQITYNAYDLPTWLSFDSSSRTLSGTPPSSFVEDATNNIQYFTFILQGTDTSDNSSLNETYTLVATSTSSISVADNFNLLALLKNYGNTNGKDALILTPNEIFNVTFDRSSFTNEASITSFYGRTKEYNAPLPSWLFFDSNTLKFSGTAPTVNSAIAPESFFQFTLIATDIDGYTGVQIPFQLVIGAHQLTTSVQNTILINVTDAGSFTYPLPLNYVYFDDNVITSTNLESIVLQDGSPSWVTLTNDTLTGTLDNQTSGGNFSVAIYDNYGDVVYLNFEVLSTKDLFATNSLPNINATRGEWFQYSFLPSQFTSYDNTNVSITYPNTSQSHDWLNFQPSNLTLYGSVPDSFQSLNVGVKAEYESQTQELDFQVIGMSKVLQNTTHHNSTNSTTSSRSSSSSISTTSSISHSSTSSTSSSPATASSSAVPQNKTHSSNKKTVAIACGVVIPVVVIGALIILLLILWRRRRNNDKNNENSGKDIEKSTGPSGKQDIKSPGTITAMHNPFIGDDESQSGSDLSSLREEKLGHHSSNELSSNGNVFSDVFESQSRENLLPDNPDSNAHKKSAFFNPYDRSSSFYMDAEPVNTKSWRHNSTGVAAGNRQSALSLNTVTTADLFNTEIKEDEPMKKDPRKSSLGLRDSVFGTTIPVTSNRNTLSPLTEHTDVKRDSDNVTGIPNSKSFGTESNSSNDDFIPVKKGDDYKWVHSNEPNRRPSKKRFVNLVSEGNVNVGQVNDIEGQEPEMI</sequence>
<dbReference type="InterPro" id="IPR013783">
    <property type="entry name" value="Ig-like_fold"/>
</dbReference>
<dbReference type="SMART" id="SM00736">
    <property type="entry name" value="CADG"/>
    <property type="match status" value="3"/>
</dbReference>
<dbReference type="Pfam" id="PF05345">
    <property type="entry name" value="He_PIG"/>
    <property type="match status" value="2"/>
</dbReference>
<dbReference type="STRING" id="1789683.A0A1X7R3F0"/>
<feature type="domain" description="Dystroglycan-type cadherin-like" evidence="8">
    <location>
        <begin position="30"/>
        <end position="137"/>
    </location>
</feature>
<dbReference type="EMBL" id="FXLY01000005">
    <property type="protein sequence ID" value="SMN20192.1"/>
    <property type="molecule type" value="Genomic_DNA"/>
</dbReference>
<feature type="chain" id="PRO_5013027716" evidence="7">
    <location>
        <begin position="28"/>
        <end position="809"/>
    </location>
</feature>
<feature type="region of interest" description="Disordered" evidence="5">
    <location>
        <begin position="730"/>
        <end position="761"/>
    </location>
</feature>
<dbReference type="AlphaFoldDB" id="A0A1X7R3F0"/>
<feature type="compositionally biased region" description="Basic and acidic residues" evidence="5">
    <location>
        <begin position="586"/>
        <end position="597"/>
    </location>
</feature>
<evidence type="ECO:0000256" key="1">
    <source>
        <dbReference type="ARBA" id="ARBA00004167"/>
    </source>
</evidence>
<dbReference type="GO" id="GO:0071944">
    <property type="term" value="C:cell periphery"/>
    <property type="evidence" value="ECO:0007669"/>
    <property type="project" value="UniProtKB-ARBA"/>
</dbReference>
<dbReference type="OrthoDB" id="41532at2759"/>
<feature type="region of interest" description="Disordered" evidence="5">
    <location>
        <begin position="449"/>
        <end position="501"/>
    </location>
</feature>
<evidence type="ECO:0000256" key="2">
    <source>
        <dbReference type="ARBA" id="ARBA00022692"/>
    </source>
</evidence>
<dbReference type="GO" id="GO:0016020">
    <property type="term" value="C:membrane"/>
    <property type="evidence" value="ECO:0007669"/>
    <property type="project" value="UniProtKB-SubCell"/>
</dbReference>
<dbReference type="Proteomes" id="UP000196158">
    <property type="component" value="Unassembled WGS sequence"/>
</dbReference>
<dbReference type="PANTHER" id="PTHR15549:SF26">
    <property type="entry name" value="AXIAL BUDDING PATTERN PROTEIN 2-RELATED"/>
    <property type="match status" value="1"/>
</dbReference>
<dbReference type="InterPro" id="IPR051694">
    <property type="entry name" value="Immunoregulatory_rcpt-like"/>
</dbReference>
<dbReference type="PANTHER" id="PTHR15549">
    <property type="entry name" value="PAIRED IMMUNOGLOBULIN-LIKE TYPE 2 RECEPTOR"/>
    <property type="match status" value="1"/>
</dbReference>
<accession>A0A1X7R3F0</accession>
<evidence type="ECO:0000313" key="9">
    <source>
        <dbReference type="EMBL" id="SMN20192.1"/>
    </source>
</evidence>
<gene>
    <name evidence="9" type="ORF">KASA_0N01298G</name>
</gene>
<dbReference type="Gene3D" id="2.60.40.10">
    <property type="entry name" value="Immunoglobulins"/>
    <property type="match status" value="3"/>
</dbReference>
<keyword evidence="3 6" id="KW-1133">Transmembrane helix</keyword>
<name>A0A1X7R3F0_9SACH</name>
<evidence type="ECO:0000259" key="8">
    <source>
        <dbReference type="SMART" id="SM00736"/>
    </source>
</evidence>
<feature type="compositionally biased region" description="Low complexity" evidence="5">
    <location>
        <begin position="449"/>
        <end position="492"/>
    </location>
</feature>
<dbReference type="InterPro" id="IPR006644">
    <property type="entry name" value="Cadg"/>
</dbReference>
<evidence type="ECO:0000256" key="7">
    <source>
        <dbReference type="SAM" id="SignalP"/>
    </source>
</evidence>
<proteinExistence type="predicted"/>